<feature type="transmembrane region" description="Helical" evidence="9">
    <location>
        <begin position="332"/>
        <end position="351"/>
    </location>
</feature>
<evidence type="ECO:0000256" key="5">
    <source>
        <dbReference type="ARBA" id="ARBA00022967"/>
    </source>
</evidence>
<feature type="transmembrane region" description="Helical" evidence="9">
    <location>
        <begin position="139"/>
        <end position="166"/>
    </location>
</feature>
<evidence type="ECO:0000256" key="1">
    <source>
        <dbReference type="ARBA" id="ARBA00004127"/>
    </source>
</evidence>
<gene>
    <name evidence="9 10" type="primary">hppA</name>
    <name evidence="10" type="ORF">CVH13_00401</name>
</gene>
<keyword evidence="2 9" id="KW-0813">Transport</keyword>
<dbReference type="GO" id="GO:0004427">
    <property type="term" value="F:inorganic diphosphate phosphatase activity"/>
    <property type="evidence" value="ECO:0007669"/>
    <property type="project" value="UniProtKB-UniRule"/>
</dbReference>
<feature type="transmembrane region" description="Helical" evidence="9">
    <location>
        <begin position="480"/>
        <end position="498"/>
    </location>
</feature>
<dbReference type="GO" id="GO:0005886">
    <property type="term" value="C:plasma membrane"/>
    <property type="evidence" value="ECO:0007669"/>
    <property type="project" value="UniProtKB-SubCell"/>
</dbReference>
<comment type="caution">
    <text evidence="9">Lacks conserved residue(s) required for the propagation of feature annotation.</text>
</comment>
<evidence type="ECO:0000256" key="8">
    <source>
        <dbReference type="ARBA" id="ARBA00023136"/>
    </source>
</evidence>
<feature type="transmembrane region" description="Helical" evidence="9">
    <location>
        <begin position="518"/>
        <end position="539"/>
    </location>
</feature>
<dbReference type="PIRSF" id="PIRSF001265">
    <property type="entry name" value="H+-PPase"/>
    <property type="match status" value="1"/>
</dbReference>
<dbReference type="NCBIfam" id="NF001953">
    <property type="entry name" value="PRK00733.2-1"/>
    <property type="match status" value="1"/>
</dbReference>
<comment type="cofactor">
    <cofactor evidence="9">
        <name>Mg(2+)</name>
        <dbReference type="ChEBI" id="CHEBI:18420"/>
    </cofactor>
</comment>
<comment type="catalytic activity">
    <reaction evidence="9">
        <text>diphosphate + H2O + H(+)(in) = 2 phosphate + 2 H(+)(out)</text>
        <dbReference type="Rhea" id="RHEA:13973"/>
        <dbReference type="ChEBI" id="CHEBI:15377"/>
        <dbReference type="ChEBI" id="CHEBI:15378"/>
        <dbReference type="ChEBI" id="CHEBI:33019"/>
        <dbReference type="ChEBI" id="CHEBI:43474"/>
        <dbReference type="EC" id="7.1.3.1"/>
    </reaction>
</comment>
<organism evidence="10 11">
    <name type="scientific">Dehalococcoides mccartyi</name>
    <dbReference type="NCBI Taxonomy" id="61435"/>
    <lineage>
        <taxon>Bacteria</taxon>
        <taxon>Bacillati</taxon>
        <taxon>Chloroflexota</taxon>
        <taxon>Dehalococcoidia</taxon>
        <taxon>Dehalococcoidales</taxon>
        <taxon>Dehalococcoidaceae</taxon>
        <taxon>Dehalococcoides</taxon>
    </lineage>
</organism>
<dbReference type="Pfam" id="PF03030">
    <property type="entry name" value="H_PPase"/>
    <property type="match status" value="1"/>
</dbReference>
<evidence type="ECO:0000256" key="6">
    <source>
        <dbReference type="ARBA" id="ARBA00022989"/>
    </source>
</evidence>
<feature type="transmembrane region" description="Helical" evidence="9">
    <location>
        <begin position="172"/>
        <end position="191"/>
    </location>
</feature>
<feature type="transmembrane region" description="Helical" evidence="9">
    <location>
        <begin position="587"/>
        <end position="607"/>
    </location>
</feature>
<evidence type="ECO:0000256" key="9">
    <source>
        <dbReference type="HAMAP-Rule" id="MF_01129"/>
    </source>
</evidence>
<keyword evidence="10" id="KW-0378">Hydrolase</keyword>
<dbReference type="InterPro" id="IPR004131">
    <property type="entry name" value="PPase-energised_H-pump"/>
</dbReference>
<dbReference type="Proteomes" id="UP000233649">
    <property type="component" value="Unassembled WGS sequence"/>
</dbReference>
<dbReference type="GO" id="GO:0012505">
    <property type="term" value="C:endomembrane system"/>
    <property type="evidence" value="ECO:0007669"/>
    <property type="project" value="UniProtKB-SubCell"/>
</dbReference>
<dbReference type="EC" id="7.1.3.1" evidence="9"/>
<feature type="transmembrane region" description="Helical" evidence="9">
    <location>
        <begin position="306"/>
        <end position="326"/>
    </location>
</feature>
<dbReference type="NCBIfam" id="NF001960">
    <property type="entry name" value="PRK00733.3-5"/>
    <property type="match status" value="1"/>
</dbReference>
<feature type="transmembrane region" description="Helical" evidence="9">
    <location>
        <begin position="57"/>
        <end position="76"/>
    </location>
</feature>
<feature type="transmembrane region" description="Helical" evidence="9">
    <location>
        <begin position="273"/>
        <end position="294"/>
    </location>
</feature>
<keyword evidence="6 9" id="KW-1133">Transmembrane helix</keyword>
<evidence type="ECO:0000256" key="2">
    <source>
        <dbReference type="ARBA" id="ARBA00022448"/>
    </source>
</evidence>
<comment type="caution">
    <text evidence="10">The sequence shown here is derived from an EMBL/GenBank/DDBJ whole genome shotgun (WGS) entry which is preliminary data.</text>
</comment>
<dbReference type="HAMAP" id="MF_01129">
    <property type="entry name" value="PPase_energized_pump"/>
    <property type="match status" value="1"/>
</dbReference>
<dbReference type="AlphaFoldDB" id="A0A2J1DZP6"/>
<keyword evidence="9" id="KW-0375">Hydrogen ion transport</keyword>
<keyword evidence="4 9" id="KW-0460">Magnesium</keyword>
<comment type="subunit">
    <text evidence="9">Homodimer.</text>
</comment>
<keyword evidence="3 9" id="KW-0812">Transmembrane</keyword>
<feature type="site" description="Determinant of potassium independence" evidence="9">
    <location>
        <position position="475"/>
    </location>
</feature>
<comment type="similarity">
    <text evidence="9">Belongs to the H(+)-translocating pyrophosphatase (TC 3.A.10) family. K(+)-insensitive subfamily.</text>
</comment>
<evidence type="ECO:0000313" key="11">
    <source>
        <dbReference type="Proteomes" id="UP000233649"/>
    </source>
</evidence>
<evidence type="ECO:0000256" key="4">
    <source>
        <dbReference type="ARBA" id="ARBA00022842"/>
    </source>
</evidence>
<comment type="function">
    <text evidence="9">Proton pump that utilizes the energy of pyrophosphate hydrolysis as the driving force for proton movement across the membrane. Generates a proton motive force.</text>
</comment>
<comment type="subcellular location">
    <subcellularLocation>
        <location evidence="9">Cell membrane</location>
        <topology evidence="9">Multi-pass membrane protein</topology>
    </subcellularLocation>
    <subcellularLocation>
        <location evidence="1">Endomembrane system</location>
        <topology evidence="1">Multi-pass membrane protein</topology>
    </subcellularLocation>
</comment>
<dbReference type="GO" id="GO:0000287">
    <property type="term" value="F:magnesium ion binding"/>
    <property type="evidence" value="ECO:0007669"/>
    <property type="project" value="UniProtKB-UniRule"/>
</dbReference>
<evidence type="ECO:0000256" key="7">
    <source>
        <dbReference type="ARBA" id="ARBA00023065"/>
    </source>
</evidence>
<keyword evidence="8 9" id="KW-0472">Membrane</keyword>
<dbReference type="PANTHER" id="PTHR31998">
    <property type="entry name" value="K(+)-INSENSITIVE PYROPHOSPHATE-ENERGIZED PROTON PUMP"/>
    <property type="match status" value="1"/>
</dbReference>
<feature type="transmembrane region" description="Helical" evidence="9">
    <location>
        <begin position="6"/>
        <end position="22"/>
    </location>
</feature>
<dbReference type="GO" id="GO:0009678">
    <property type="term" value="F:diphosphate hydrolysis-driven proton transmembrane transporter activity"/>
    <property type="evidence" value="ECO:0007669"/>
    <property type="project" value="UniProtKB-UniRule"/>
</dbReference>
<keyword evidence="7 9" id="KW-0406">Ion transport</keyword>
<feature type="transmembrane region" description="Helical" evidence="9">
    <location>
        <begin position="613"/>
        <end position="634"/>
    </location>
</feature>
<evidence type="ECO:0000256" key="3">
    <source>
        <dbReference type="ARBA" id="ARBA00022692"/>
    </source>
</evidence>
<proteinExistence type="inferred from homology"/>
<keyword evidence="9" id="KW-1003">Cell membrane</keyword>
<sequence length="708" mass="73388">MDLSWLVWTAGLIAVLFALYLIRDVMRRDSGTPAMQDIAGRILEGAVAFLRRQYRTIAILAVVAAVAVGAVVGLLGGERGLEAYGITGIGIAWRTALAFLAGALCSGISGVIGMYISVKSNLRCAAAAAKGGLSEAVTVAIRGGAVSGFLIVALSLLGVAGIYYMYGGNPEVTPHLIIGFGFGASFVALFAQLGGGIYTKAADMGADLVGKVEAGIPEDDPRNAAVIADLVGDNVGDCAGRGADLFESTAAENIGAMILGITLYLATGNAAWVLFPLVVRAFGILASIVGIMFVRGKDNESPMNALNRGYFTAVGLSIIGIFIANQTIGGDLWLFGAGVIGILTSVAMVFITQYYTEFRYKPVQEIANASRTGAATNIVSGTAVGLETAMPTAITIGAALLLSYWMGGQTGIAGGAVFGTAAATMGMLMTCPFILAMDTFGPITDNANGVIEMAGVGGKVRKITDRLDAVGNTTKALTKGYALASAGLAAFLLFEAYLERVAFLRGETEMMAVDLSRIEVFVGGLLAVALVYFFSAVAIKAVGRTASKIIEEVRRQFKADPGILAGTSRPDYARAVDITAAAGLREMIFPGLLPVLSPIVLGVFLKLTGYDSAMAIAGFLMVGTIGGIMMAAYLNNSGGAWDNAKKYIETGEMLEKDGSPVLKHTVTHAATVVGDTVGDHFKDTAGPSIHVLIKLLSTITLVLAPLFI</sequence>
<reference evidence="10 11" key="1">
    <citation type="journal article" date="2017" name="FEMS Microbiol. Ecol.">
        <title>Reconstructed genomes of novel Dehalococcoides mccartyi strains from 1,2,3,4-tetrachlorodibenzo-p-dioxin-dechlorinating enrichment cultures reveal divergent reductive dehalogenase gene profiles.</title>
        <authorList>
            <person name="Dam H.T."/>
            <person name="Vollmers J."/>
            <person name="Kaster A.K."/>
            <person name="Haggblom M.M."/>
        </authorList>
    </citation>
    <scope>NUCLEOTIDE SEQUENCE [LARGE SCALE GENOMIC DNA]</scope>
    <source>
        <strain evidence="10 11">H1-3-2.001</strain>
    </source>
</reference>
<name>A0A2J1DZP6_9CHLR</name>
<evidence type="ECO:0000313" key="10">
    <source>
        <dbReference type="EMBL" id="PKH47600.1"/>
    </source>
</evidence>
<dbReference type="NCBIfam" id="TIGR01104">
    <property type="entry name" value="V_PPase"/>
    <property type="match status" value="1"/>
</dbReference>
<feature type="transmembrane region" description="Helical" evidence="9">
    <location>
        <begin position="388"/>
        <end position="406"/>
    </location>
</feature>
<feature type="transmembrane region" description="Helical" evidence="9">
    <location>
        <begin position="96"/>
        <end position="118"/>
    </location>
</feature>
<accession>A0A2J1DZP6</accession>
<dbReference type="EMBL" id="PHFD01000101">
    <property type="protein sequence ID" value="PKH47600.1"/>
    <property type="molecule type" value="Genomic_DNA"/>
</dbReference>
<protein>
    <recommendedName>
        <fullName evidence="9">K(+)-insensitive pyrophosphate-energized proton pump</fullName>
        <ecNumber evidence="9">7.1.3.1</ecNumber>
    </recommendedName>
    <alternativeName>
        <fullName evidence="9">Membrane-bound proton-translocating pyrophosphatase</fullName>
    </alternativeName>
    <alternativeName>
        <fullName evidence="9">Pyrophosphate-energized inorganic pyrophosphatase</fullName>
        <shortName evidence="9">H(+)-PPase</shortName>
    </alternativeName>
</protein>
<feature type="transmembrane region" description="Helical" evidence="9">
    <location>
        <begin position="412"/>
        <end position="435"/>
    </location>
</feature>
<keyword evidence="5 9" id="KW-1278">Translocase</keyword>